<feature type="chain" id="PRO_5046006140" evidence="2">
    <location>
        <begin position="20"/>
        <end position="252"/>
    </location>
</feature>
<evidence type="ECO:0000256" key="1">
    <source>
        <dbReference type="SAM" id="MobiDB-lite"/>
    </source>
</evidence>
<name>A0ABV8UCT8_9PROT</name>
<evidence type="ECO:0000256" key="2">
    <source>
        <dbReference type="SAM" id="SignalP"/>
    </source>
</evidence>
<accession>A0ABV8UCT8</accession>
<organism evidence="3 4">
    <name type="scientific">Kordiimonas lipolytica</name>
    <dbReference type="NCBI Taxonomy" id="1662421"/>
    <lineage>
        <taxon>Bacteria</taxon>
        <taxon>Pseudomonadati</taxon>
        <taxon>Pseudomonadota</taxon>
        <taxon>Alphaproteobacteria</taxon>
        <taxon>Kordiimonadales</taxon>
        <taxon>Kordiimonadaceae</taxon>
        <taxon>Kordiimonas</taxon>
    </lineage>
</organism>
<reference evidence="4" key="1">
    <citation type="journal article" date="2019" name="Int. J. Syst. Evol. Microbiol.">
        <title>The Global Catalogue of Microorganisms (GCM) 10K type strain sequencing project: providing services to taxonomists for standard genome sequencing and annotation.</title>
        <authorList>
            <consortium name="The Broad Institute Genomics Platform"/>
            <consortium name="The Broad Institute Genome Sequencing Center for Infectious Disease"/>
            <person name="Wu L."/>
            <person name="Ma J."/>
        </authorList>
    </citation>
    <scope>NUCLEOTIDE SEQUENCE [LARGE SCALE GENOMIC DNA]</scope>
    <source>
        <strain evidence="4">CGMCC 1.15304</strain>
    </source>
</reference>
<comment type="caution">
    <text evidence="3">The sequence shown here is derived from an EMBL/GenBank/DDBJ whole genome shotgun (WGS) entry which is preliminary data.</text>
</comment>
<proteinExistence type="predicted"/>
<dbReference type="Proteomes" id="UP001595776">
    <property type="component" value="Unassembled WGS sequence"/>
</dbReference>
<keyword evidence="4" id="KW-1185">Reference proteome</keyword>
<sequence length="252" mass="25723">MRFAMMVVAVGLVMGAPIVAPTSVMNKAEAQSDTTALAEERTLQAQLVALAQAGNTAGIQQLIQIKIAQGKGAMVAKVAKAVANMGAQLAGTDPNNAAALVNAAIMIAGDPAVTAADSTVTNAVALAAGAAVSRMWDDSGATVRSTQNGTEVMSGNPATLAAMNSIVRAVNSSSNRSFRNTVYTNAPAGGKKALDSNRPGNNQQFGGTTTTTPTVRHTTRNRVSAPPRPRIPRNTVVPIIIEPNPQQAGSPT</sequence>
<protein>
    <submittedName>
        <fullName evidence="3">Uncharacterized protein</fullName>
    </submittedName>
</protein>
<gene>
    <name evidence="3" type="ORF">ACFO5Q_11810</name>
</gene>
<dbReference type="EMBL" id="JBHSCR010000013">
    <property type="protein sequence ID" value="MFC4348528.1"/>
    <property type="molecule type" value="Genomic_DNA"/>
</dbReference>
<evidence type="ECO:0000313" key="3">
    <source>
        <dbReference type="EMBL" id="MFC4348528.1"/>
    </source>
</evidence>
<feature type="signal peptide" evidence="2">
    <location>
        <begin position="1"/>
        <end position="19"/>
    </location>
</feature>
<dbReference type="RefSeq" id="WP_068148766.1">
    <property type="nucleotide sequence ID" value="NZ_JBHSCR010000013.1"/>
</dbReference>
<keyword evidence="2" id="KW-0732">Signal</keyword>
<feature type="region of interest" description="Disordered" evidence="1">
    <location>
        <begin position="189"/>
        <end position="232"/>
    </location>
</feature>
<evidence type="ECO:0000313" key="4">
    <source>
        <dbReference type="Proteomes" id="UP001595776"/>
    </source>
</evidence>
<feature type="compositionally biased region" description="Polar residues" evidence="1">
    <location>
        <begin position="198"/>
        <end position="207"/>
    </location>
</feature>